<dbReference type="Gene3D" id="3.30.450.20">
    <property type="entry name" value="PAS domain"/>
    <property type="match status" value="1"/>
</dbReference>
<reference evidence="4 5" key="1">
    <citation type="submission" date="2007-08" db="EMBL/GenBank/DDBJ databases">
        <title>Complete sequence of Roseiflexus castenholzii DSM 13941.</title>
        <authorList>
            <consortium name="US DOE Joint Genome Institute"/>
            <person name="Copeland A."/>
            <person name="Lucas S."/>
            <person name="Lapidus A."/>
            <person name="Barry K."/>
            <person name="Glavina del Rio T."/>
            <person name="Dalin E."/>
            <person name="Tice H."/>
            <person name="Pitluck S."/>
            <person name="Thompson L.S."/>
            <person name="Brettin T."/>
            <person name="Bruce D."/>
            <person name="Detter J.C."/>
            <person name="Han C."/>
            <person name="Tapia R."/>
            <person name="Schmutz J."/>
            <person name="Larimer F."/>
            <person name="Land M."/>
            <person name="Hauser L."/>
            <person name="Kyrpides N."/>
            <person name="Mikhailova N."/>
            <person name="Bryant D.A."/>
            <person name="Hanada S."/>
            <person name="Tsukatani Y."/>
            <person name="Richardson P."/>
        </authorList>
    </citation>
    <scope>NUCLEOTIDE SEQUENCE [LARGE SCALE GENOMIC DNA]</scope>
    <source>
        <strain evidence="5">DSM 13941 / HLO8</strain>
    </source>
</reference>
<evidence type="ECO:0000259" key="3">
    <source>
        <dbReference type="PROSITE" id="PS50801"/>
    </source>
</evidence>
<dbReference type="InterPro" id="IPR013656">
    <property type="entry name" value="PAS_4"/>
</dbReference>
<dbReference type="STRING" id="383372.Rcas_2789"/>
<keyword evidence="5" id="KW-1185">Reference proteome</keyword>
<dbReference type="InterPro" id="IPR002645">
    <property type="entry name" value="STAS_dom"/>
</dbReference>
<feature type="coiled-coil region" evidence="2">
    <location>
        <begin position="20"/>
        <end position="47"/>
    </location>
</feature>
<dbReference type="KEGG" id="rca:Rcas_2789"/>
<accession>A7NMT6</accession>
<evidence type="ECO:0000256" key="1">
    <source>
        <dbReference type="ARBA" id="ARBA00022553"/>
    </source>
</evidence>
<dbReference type="AlphaFoldDB" id="A7NMT6"/>
<feature type="domain" description="STAS" evidence="3">
    <location>
        <begin position="207"/>
        <end position="318"/>
    </location>
</feature>
<dbReference type="SUPFAM" id="SSF55785">
    <property type="entry name" value="PYP-like sensor domain (PAS domain)"/>
    <property type="match status" value="1"/>
</dbReference>
<sequence>MTQSNAGSPVSQTHESDAHMLELERRISDLQQQMARDAAEMERLRIRADSNERAAGILRALADNIPDWVFVKDRNHRYRFVNKAYAVSLQMHPDDMLGKDDIELGFPEYNVKGDPERGIRGFWADDRQVMESGEPLIIPRDVATLNGKEHIFFTSKLPLKDGDRHIWGVLVLCHDVTDQQEALEAKRQSMEHEALIAAQQAAIRELSTPLIPVADGVVVMPIVGTVESTRALQIMETLLTGIAQYRAHTALLDITGVKVIDTQIAAALVRAAQSARLLGTDVILTGISPEVAQTLVHIGADLSALKTHSSLQRGIAYALRRQR</sequence>
<gene>
    <name evidence="4" type="ordered locus">Rcas_2789</name>
</gene>
<dbReference type="InterPro" id="IPR036513">
    <property type="entry name" value="STAS_dom_sf"/>
</dbReference>
<dbReference type="CDD" id="cd00130">
    <property type="entry name" value="PAS"/>
    <property type="match status" value="1"/>
</dbReference>
<dbReference type="InterPro" id="IPR000014">
    <property type="entry name" value="PAS"/>
</dbReference>
<dbReference type="Proteomes" id="UP000000263">
    <property type="component" value="Chromosome"/>
</dbReference>
<proteinExistence type="predicted"/>
<keyword evidence="1" id="KW-0597">Phosphoprotein</keyword>
<dbReference type="PANTHER" id="PTHR33745">
    <property type="entry name" value="RSBT ANTAGONIST PROTEIN RSBS-RELATED"/>
    <property type="match status" value="1"/>
</dbReference>
<organism evidence="4 5">
    <name type="scientific">Roseiflexus castenholzii (strain DSM 13941 / HLO8)</name>
    <dbReference type="NCBI Taxonomy" id="383372"/>
    <lineage>
        <taxon>Bacteria</taxon>
        <taxon>Bacillati</taxon>
        <taxon>Chloroflexota</taxon>
        <taxon>Chloroflexia</taxon>
        <taxon>Chloroflexales</taxon>
        <taxon>Roseiflexineae</taxon>
        <taxon>Roseiflexaceae</taxon>
        <taxon>Roseiflexus</taxon>
    </lineage>
</organism>
<dbReference type="OrthoDB" id="148669at2"/>
<dbReference type="SUPFAM" id="SSF52091">
    <property type="entry name" value="SpoIIaa-like"/>
    <property type="match status" value="1"/>
</dbReference>
<protein>
    <submittedName>
        <fullName evidence="4">Putative PAS/PAC sensor protein</fullName>
    </submittedName>
</protein>
<name>A7NMT6_ROSCS</name>
<dbReference type="HOGENOM" id="CLU_026775_4_0_0"/>
<dbReference type="Gene3D" id="3.30.750.24">
    <property type="entry name" value="STAS domain"/>
    <property type="match status" value="1"/>
</dbReference>
<evidence type="ECO:0000313" key="4">
    <source>
        <dbReference type="EMBL" id="ABU58860.1"/>
    </source>
</evidence>
<dbReference type="PANTHER" id="PTHR33745:SF3">
    <property type="entry name" value="RSBT CO-ANTAGONIST PROTEIN RSBRC"/>
    <property type="match status" value="1"/>
</dbReference>
<dbReference type="EMBL" id="CP000804">
    <property type="protein sequence ID" value="ABU58860.1"/>
    <property type="molecule type" value="Genomic_DNA"/>
</dbReference>
<dbReference type="CDD" id="cd07041">
    <property type="entry name" value="STAS_RsbR_RsbS_like"/>
    <property type="match status" value="1"/>
</dbReference>
<evidence type="ECO:0000256" key="2">
    <source>
        <dbReference type="SAM" id="Coils"/>
    </source>
</evidence>
<dbReference type="Pfam" id="PF01740">
    <property type="entry name" value="STAS"/>
    <property type="match status" value="1"/>
</dbReference>
<dbReference type="eggNOG" id="COG1366">
    <property type="taxonomic scope" value="Bacteria"/>
</dbReference>
<dbReference type="Pfam" id="PF08448">
    <property type="entry name" value="PAS_4"/>
    <property type="match status" value="1"/>
</dbReference>
<keyword evidence="2" id="KW-0175">Coiled coil</keyword>
<dbReference type="RefSeq" id="WP_012121284.1">
    <property type="nucleotide sequence ID" value="NC_009767.1"/>
</dbReference>
<dbReference type="InterPro" id="IPR035965">
    <property type="entry name" value="PAS-like_dom_sf"/>
</dbReference>
<dbReference type="PROSITE" id="PS50801">
    <property type="entry name" value="STAS"/>
    <property type="match status" value="1"/>
</dbReference>
<dbReference type="InterPro" id="IPR051932">
    <property type="entry name" value="Bact_StressResp_Reg"/>
</dbReference>
<evidence type="ECO:0000313" key="5">
    <source>
        <dbReference type="Proteomes" id="UP000000263"/>
    </source>
</evidence>